<dbReference type="GO" id="GO:0016787">
    <property type="term" value="F:hydrolase activity"/>
    <property type="evidence" value="ECO:0007669"/>
    <property type="project" value="UniProtKB-KW"/>
</dbReference>
<dbReference type="CDD" id="cd01014">
    <property type="entry name" value="nicotinamidase_related"/>
    <property type="match status" value="1"/>
</dbReference>
<dbReference type="PANTHER" id="PTHR43540">
    <property type="entry name" value="PEROXYUREIDOACRYLATE/UREIDOACRYLATE AMIDOHYDROLASE-RELATED"/>
    <property type="match status" value="1"/>
</dbReference>
<dbReference type="Pfam" id="PF00857">
    <property type="entry name" value="Isochorismatase"/>
    <property type="match status" value="1"/>
</dbReference>
<comment type="caution">
    <text evidence="3">The sequence shown here is derived from an EMBL/GenBank/DDBJ whole genome shotgun (WGS) entry which is preliminary data.</text>
</comment>
<dbReference type="AlphaFoldDB" id="A0A367XEY0"/>
<dbReference type="PANTHER" id="PTHR43540:SF14">
    <property type="entry name" value="ISOCHORISMATASE"/>
    <property type="match status" value="1"/>
</dbReference>
<dbReference type="InterPro" id="IPR036380">
    <property type="entry name" value="Isochorismatase-like_sf"/>
</dbReference>
<accession>A0A367XEY0</accession>
<proteinExistence type="predicted"/>
<evidence type="ECO:0000313" key="3">
    <source>
        <dbReference type="EMBL" id="RCK52245.1"/>
    </source>
</evidence>
<reference evidence="3 4" key="1">
    <citation type="submission" date="2014-07" db="EMBL/GenBank/DDBJ databases">
        <title>Draft genome sequence of Thalassospira profundimaris S25-3-2.</title>
        <authorList>
            <person name="Lai Q."/>
            <person name="Shao Z."/>
        </authorList>
    </citation>
    <scope>NUCLEOTIDE SEQUENCE [LARGE SCALE GENOMIC DNA]</scope>
    <source>
        <strain evidence="3 4">S25-3-2</strain>
    </source>
</reference>
<dbReference type="Proteomes" id="UP000252517">
    <property type="component" value="Unassembled WGS sequence"/>
</dbReference>
<dbReference type="RefSeq" id="WP_114087620.1">
    <property type="nucleotide sequence ID" value="NZ_JPWH01000004.1"/>
</dbReference>
<feature type="domain" description="Isochorismatase-like" evidence="2">
    <location>
        <begin position="3"/>
        <end position="150"/>
    </location>
</feature>
<evidence type="ECO:0000313" key="4">
    <source>
        <dbReference type="Proteomes" id="UP000252517"/>
    </source>
</evidence>
<gene>
    <name evidence="3" type="ORF">TH25_06880</name>
</gene>
<dbReference type="OrthoDB" id="9791276at2"/>
<sequence>MKSALLIIDVQKAVLADDDLLPDRRKIVDAAFDRTVERLRQLQIKARVADVPVILVQHDGGTGDLLERGSDGWQIRDEIAPLAGDIVVEKRSADSFYNTCLSAVLAEHGITHLVAGGCMSQYCVDTTLRRAVSLGYDVTLIGDGHTTSDTASLPYDDIVRHHNETLNNFRAGTRFIRLENAADISFAKCD</sequence>
<dbReference type="EMBL" id="JPWH01000004">
    <property type="protein sequence ID" value="RCK52245.1"/>
    <property type="molecule type" value="Genomic_DNA"/>
</dbReference>
<evidence type="ECO:0000256" key="1">
    <source>
        <dbReference type="ARBA" id="ARBA00022801"/>
    </source>
</evidence>
<keyword evidence="1" id="KW-0378">Hydrolase</keyword>
<organism evidence="3 4">
    <name type="scientific">Thalassospira profundimaris</name>
    <dbReference type="NCBI Taxonomy" id="502049"/>
    <lineage>
        <taxon>Bacteria</taxon>
        <taxon>Pseudomonadati</taxon>
        <taxon>Pseudomonadota</taxon>
        <taxon>Alphaproteobacteria</taxon>
        <taxon>Rhodospirillales</taxon>
        <taxon>Thalassospiraceae</taxon>
        <taxon>Thalassospira</taxon>
    </lineage>
</organism>
<name>A0A367XEY0_9PROT</name>
<dbReference type="Gene3D" id="3.40.50.850">
    <property type="entry name" value="Isochorismatase-like"/>
    <property type="match status" value="1"/>
</dbReference>
<evidence type="ECO:0000259" key="2">
    <source>
        <dbReference type="Pfam" id="PF00857"/>
    </source>
</evidence>
<dbReference type="InterPro" id="IPR050272">
    <property type="entry name" value="Isochorismatase-like_hydrls"/>
</dbReference>
<dbReference type="SUPFAM" id="SSF52499">
    <property type="entry name" value="Isochorismatase-like hydrolases"/>
    <property type="match status" value="1"/>
</dbReference>
<dbReference type="InterPro" id="IPR000868">
    <property type="entry name" value="Isochorismatase-like_dom"/>
</dbReference>
<protein>
    <submittedName>
        <fullName evidence="3">Isochorismatase</fullName>
    </submittedName>
</protein>